<dbReference type="InterPro" id="IPR033985">
    <property type="entry name" value="SusD-like_N"/>
</dbReference>
<keyword evidence="3" id="KW-0732">Signal</keyword>
<protein>
    <submittedName>
        <fullName evidence="8">RagB/SusD family nutrient uptake outer membrane protein</fullName>
    </submittedName>
</protein>
<comment type="subcellular location">
    <subcellularLocation>
        <location evidence="1">Cell outer membrane</location>
    </subcellularLocation>
</comment>
<evidence type="ECO:0000256" key="3">
    <source>
        <dbReference type="ARBA" id="ARBA00022729"/>
    </source>
</evidence>
<dbReference type="PROSITE" id="PS51257">
    <property type="entry name" value="PROKAR_LIPOPROTEIN"/>
    <property type="match status" value="1"/>
</dbReference>
<dbReference type="EMBL" id="JACWMW010000003">
    <property type="protein sequence ID" value="MBD1386578.1"/>
    <property type="molecule type" value="Genomic_DNA"/>
</dbReference>
<dbReference type="Proteomes" id="UP000618754">
    <property type="component" value="Unassembled WGS sequence"/>
</dbReference>
<dbReference type="Pfam" id="PF14322">
    <property type="entry name" value="SusD-like_3"/>
    <property type="match status" value="1"/>
</dbReference>
<evidence type="ECO:0000313" key="9">
    <source>
        <dbReference type="Proteomes" id="UP000618754"/>
    </source>
</evidence>
<name>A0ABR7X7K3_9SPHI</name>
<dbReference type="Gene3D" id="1.25.40.390">
    <property type="match status" value="1"/>
</dbReference>
<organism evidence="8 9">
    <name type="scientific">Mucilaginibacter rigui</name>
    <dbReference type="NCBI Taxonomy" id="534635"/>
    <lineage>
        <taxon>Bacteria</taxon>
        <taxon>Pseudomonadati</taxon>
        <taxon>Bacteroidota</taxon>
        <taxon>Sphingobacteriia</taxon>
        <taxon>Sphingobacteriales</taxon>
        <taxon>Sphingobacteriaceae</taxon>
        <taxon>Mucilaginibacter</taxon>
    </lineage>
</organism>
<feature type="domain" description="SusD-like N-terminal" evidence="7">
    <location>
        <begin position="101"/>
        <end position="224"/>
    </location>
</feature>
<dbReference type="InterPro" id="IPR011990">
    <property type="entry name" value="TPR-like_helical_dom_sf"/>
</dbReference>
<comment type="caution">
    <text evidence="8">The sequence shown here is derived from an EMBL/GenBank/DDBJ whole genome shotgun (WGS) entry which is preliminary data.</text>
</comment>
<evidence type="ECO:0000256" key="5">
    <source>
        <dbReference type="ARBA" id="ARBA00023237"/>
    </source>
</evidence>
<evidence type="ECO:0000259" key="6">
    <source>
        <dbReference type="Pfam" id="PF07980"/>
    </source>
</evidence>
<sequence length="543" mass="59848">MKKNIFYITSLMVILLVTSCKNFLEPKPTDKYSESVAFSSEANAKLYVNSFYPILNYYGLFGSAYLSGNMYTDGLTDIMKTAGSTIGSNGAIANLYATSPGLITSDQNSLDIWSNAYYYIRLINEFMTGLDKSNLPAGVKVNLAAEARFFRGYLYFLLMRNHGSVVVITELTTEASHPLSSANDCWNVVEADLDYAALNLPETAADAGRITKGAAYAMKSRAMLYAQRWQSAYDAADKVLKMSKYGLNDSYSGAFGSYFSGNKEAILEFKYSYPKLTHSYDAIVSPGGDDALYQFGGDVEPTQELVEMYEKAGGGTVNWAAWHASDVTATPPWETLEPRFKATVLYNGAEWKGRTIETFVDGKDGWTAYPPAGGSNRGASVTGYYLKKYVDENHTDLVNISSSQPLVEIRLAEVYLNFAEAAFNLSNAPDANKGINAVRNRAGLPALNLSGAALLAQIKKERTIELAGEGQHYWDLRRWKDAESTLTGKYVHGIKIINTGNGYQYNYITCDDAPRQFPAKLYAFPILSSELVNNPAITQIKGW</sequence>
<evidence type="ECO:0000256" key="4">
    <source>
        <dbReference type="ARBA" id="ARBA00023136"/>
    </source>
</evidence>
<evidence type="ECO:0000313" key="8">
    <source>
        <dbReference type="EMBL" id="MBD1386578.1"/>
    </source>
</evidence>
<dbReference type="InterPro" id="IPR012944">
    <property type="entry name" value="SusD_RagB_dom"/>
</dbReference>
<evidence type="ECO:0000259" key="7">
    <source>
        <dbReference type="Pfam" id="PF14322"/>
    </source>
</evidence>
<evidence type="ECO:0000256" key="2">
    <source>
        <dbReference type="ARBA" id="ARBA00006275"/>
    </source>
</evidence>
<accession>A0ABR7X7K3</accession>
<proteinExistence type="inferred from homology"/>
<comment type="similarity">
    <text evidence="2">Belongs to the SusD family.</text>
</comment>
<dbReference type="SUPFAM" id="SSF48452">
    <property type="entry name" value="TPR-like"/>
    <property type="match status" value="1"/>
</dbReference>
<feature type="domain" description="RagB/SusD" evidence="6">
    <location>
        <begin position="286"/>
        <end position="543"/>
    </location>
</feature>
<keyword evidence="4" id="KW-0472">Membrane</keyword>
<dbReference type="Pfam" id="PF07980">
    <property type="entry name" value="SusD_RagB"/>
    <property type="match status" value="1"/>
</dbReference>
<keyword evidence="9" id="KW-1185">Reference proteome</keyword>
<gene>
    <name evidence="8" type="ORF">IDJ75_14925</name>
</gene>
<dbReference type="RefSeq" id="WP_191176421.1">
    <property type="nucleotide sequence ID" value="NZ_JACWMW010000003.1"/>
</dbReference>
<evidence type="ECO:0000256" key="1">
    <source>
        <dbReference type="ARBA" id="ARBA00004442"/>
    </source>
</evidence>
<keyword evidence="5" id="KW-0998">Cell outer membrane</keyword>
<reference evidence="8 9" key="1">
    <citation type="submission" date="2020-09" db="EMBL/GenBank/DDBJ databases">
        <title>Novel species of Mucilaginibacter isolated from a glacier on the Tibetan Plateau.</title>
        <authorList>
            <person name="Liu Q."/>
            <person name="Xin Y.-H."/>
        </authorList>
    </citation>
    <scope>NUCLEOTIDE SEQUENCE [LARGE SCALE GENOMIC DNA]</scope>
    <source>
        <strain evidence="8 9">CGMCC 1.13878</strain>
    </source>
</reference>